<reference evidence="2 3" key="1">
    <citation type="journal article" date="2009" name="PLoS ONE">
        <title>The complete genome of Teredinibacter turnerae T7901: an intracellular endosymbiont of marine wood-boring bivalves (shipworms).</title>
        <authorList>
            <person name="Yang J.C."/>
            <person name="Madupu R."/>
            <person name="Durkin A.S."/>
            <person name="Ekborg N.A."/>
            <person name="Pedamallu C.S."/>
            <person name="Hostetler J.B."/>
            <person name="Radune D."/>
            <person name="Toms B.S."/>
            <person name="Henrissat B."/>
            <person name="Coutinho P.M."/>
            <person name="Schwarz S."/>
            <person name="Field L."/>
            <person name="Trindade-Silva A.E."/>
            <person name="Soares C.A.G."/>
            <person name="Elshahawi S."/>
            <person name="Hanora A."/>
            <person name="Schmidt E.W."/>
            <person name="Haygood M.G."/>
            <person name="Posfai J."/>
            <person name="Benner J."/>
            <person name="Madinger C."/>
            <person name="Nove J."/>
            <person name="Anton B."/>
            <person name="Chaudhary K."/>
            <person name="Foster J."/>
            <person name="Holman A."/>
            <person name="Kumar S."/>
            <person name="Lessard P.A."/>
            <person name="Luyten Y.A."/>
            <person name="Slatko B."/>
            <person name="Wood N."/>
            <person name="Wu B."/>
            <person name="Teplitski M."/>
            <person name="Mougous J.D."/>
            <person name="Ward N."/>
            <person name="Eisen J.A."/>
            <person name="Badger J.H."/>
            <person name="Distel D.L."/>
        </authorList>
    </citation>
    <scope>NUCLEOTIDE SEQUENCE [LARGE SCALE GENOMIC DNA]</scope>
    <source>
        <strain evidence="3">ATCC 39867 / T7901</strain>
    </source>
</reference>
<dbReference type="HOGENOM" id="CLU_009583_0_3_6"/>
<evidence type="ECO:0000313" key="2">
    <source>
        <dbReference type="EMBL" id="ACR12197.1"/>
    </source>
</evidence>
<dbReference type="SUPFAM" id="SSF53756">
    <property type="entry name" value="UDP-Glycosyltransferase/glycogen phosphorylase"/>
    <property type="match status" value="1"/>
</dbReference>
<dbReference type="PANTHER" id="PTHR45947">
    <property type="entry name" value="SULFOQUINOVOSYL TRANSFERASE SQD2"/>
    <property type="match status" value="1"/>
</dbReference>
<dbReference type="GO" id="GO:0016757">
    <property type="term" value="F:glycosyltransferase activity"/>
    <property type="evidence" value="ECO:0007669"/>
    <property type="project" value="InterPro"/>
</dbReference>
<dbReference type="EMBL" id="CP001614">
    <property type="protein sequence ID" value="ACR12197.1"/>
    <property type="molecule type" value="Genomic_DNA"/>
</dbReference>
<dbReference type="STRING" id="377629.TERTU_0695"/>
<keyword evidence="3" id="KW-1185">Reference proteome</keyword>
<sequence length="341" mass="37831">MKIAHIILSRGFAGTERSTVESCNTQCQDHEVLLILRKNQAKKSGAGIRDRLDPKVTVAEVSSRFFTRAAIQKILNQWQPDVAHAHLRRATRLLAKCNTSAARISTLHIGFNGPHFLAMDGVIAISPWQLNHIPAGFNGHIRWVRNSLEPHPKPNRGKIEELRGNMGAATGTYLIGGVGRLSRSKGWDLLIPAFKAAAIPEAKLCIIGEGSQEEKLKSLAGNSKNIVFLGYKTNVKDYYPAFDLFVCPSREEPMGRVVLEAMDAGVKVIASDIEGPRDMLEEFSGIMFKSDDIDSLTEALKHAYKTRNQATPQQDLSPHYADAVNRDMVSFYQETLSRLKK</sequence>
<evidence type="ECO:0000313" key="3">
    <source>
        <dbReference type="Proteomes" id="UP000009080"/>
    </source>
</evidence>
<dbReference type="InterPro" id="IPR001296">
    <property type="entry name" value="Glyco_trans_1"/>
</dbReference>
<dbReference type="KEGG" id="ttu:TERTU_0695"/>
<dbReference type="Proteomes" id="UP000009080">
    <property type="component" value="Chromosome"/>
</dbReference>
<dbReference type="PANTHER" id="PTHR45947:SF3">
    <property type="entry name" value="SULFOQUINOVOSYL TRANSFERASE SQD2"/>
    <property type="match status" value="1"/>
</dbReference>
<dbReference type="CDD" id="cd03811">
    <property type="entry name" value="GT4_GT28_WabH-like"/>
    <property type="match status" value="1"/>
</dbReference>
<dbReference type="InterPro" id="IPR050194">
    <property type="entry name" value="Glycosyltransferase_grp1"/>
</dbReference>
<gene>
    <name evidence="2" type="ordered locus">TERTU_0695</name>
</gene>
<dbReference type="Gene3D" id="3.40.50.2000">
    <property type="entry name" value="Glycogen Phosphorylase B"/>
    <property type="match status" value="2"/>
</dbReference>
<proteinExistence type="predicted"/>
<name>C5BNW1_TERTT</name>
<evidence type="ECO:0000259" key="1">
    <source>
        <dbReference type="Pfam" id="PF00534"/>
    </source>
</evidence>
<dbReference type="Pfam" id="PF00534">
    <property type="entry name" value="Glycos_transf_1"/>
    <property type="match status" value="1"/>
</dbReference>
<accession>C5BNW1</accession>
<dbReference type="CAZy" id="GT4">
    <property type="family name" value="Glycosyltransferase Family 4"/>
</dbReference>
<feature type="domain" description="Glycosyl transferase family 1" evidence="1">
    <location>
        <begin position="160"/>
        <end position="308"/>
    </location>
</feature>
<dbReference type="AlphaFoldDB" id="C5BNW1"/>
<dbReference type="eggNOG" id="COG0438">
    <property type="taxonomic scope" value="Bacteria"/>
</dbReference>
<organism evidence="2 3">
    <name type="scientific">Teredinibacter turnerae (strain ATCC 39867 / T7901)</name>
    <dbReference type="NCBI Taxonomy" id="377629"/>
    <lineage>
        <taxon>Bacteria</taxon>
        <taxon>Pseudomonadati</taxon>
        <taxon>Pseudomonadota</taxon>
        <taxon>Gammaproteobacteria</taxon>
        <taxon>Cellvibrionales</taxon>
        <taxon>Cellvibrionaceae</taxon>
        <taxon>Teredinibacter</taxon>
    </lineage>
</organism>
<protein>
    <submittedName>
        <fullName evidence="2">Glycosyltransferase family 4 domain protein</fullName>
    </submittedName>
</protein>